<keyword evidence="4" id="KW-1185">Reference proteome</keyword>
<proteinExistence type="predicted"/>
<dbReference type="EMBL" id="AP018448">
    <property type="protein sequence ID" value="BBC34852.1"/>
    <property type="molecule type" value="Genomic_DNA"/>
</dbReference>
<evidence type="ECO:0000313" key="4">
    <source>
        <dbReference type="Proteomes" id="UP001321542"/>
    </source>
</evidence>
<feature type="transmembrane region" description="Helical" evidence="2">
    <location>
        <begin position="45"/>
        <end position="75"/>
    </location>
</feature>
<reference evidence="3 4" key="2">
    <citation type="journal article" date="2023" name="ChemBioChem">
        <title>Acyltransferase Domain Exchange between Two Independent Type I Polyketide Synthases in the Same Producer Strain of Macrolide Antibiotics.</title>
        <authorList>
            <person name="Kudo F."/>
            <person name="Kishikawa K."/>
            <person name="Tsuboi K."/>
            <person name="Kido T."/>
            <person name="Usui T."/>
            <person name="Hashimoto J."/>
            <person name="Shin-Ya K."/>
            <person name="Miyanaga A."/>
            <person name="Eguchi T."/>
        </authorList>
    </citation>
    <scope>NUCLEOTIDE SEQUENCE [LARGE SCALE GENOMIC DNA]</scope>
    <source>
        <strain evidence="3 4">A-8890</strain>
    </source>
</reference>
<reference evidence="3 4" key="1">
    <citation type="journal article" date="2010" name="ChemBioChem">
        <title>Cloning and characterization of the biosynthetic gene cluster of 16-membered macrolide antibiotic FD-891: involvement of a dual functional cytochrome P450 monooxygenase catalyzing epoxidation and hydroxylation.</title>
        <authorList>
            <person name="Kudo F."/>
            <person name="Motegi A."/>
            <person name="Mizoue K."/>
            <person name="Eguchi T."/>
        </authorList>
    </citation>
    <scope>NUCLEOTIDE SEQUENCE [LARGE SCALE GENOMIC DNA]</scope>
    <source>
        <strain evidence="3 4">A-8890</strain>
    </source>
</reference>
<accession>A0ABM8HLM0</accession>
<organism evidence="3 4">
    <name type="scientific">Streptomyces graminofaciens</name>
    <dbReference type="NCBI Taxonomy" id="68212"/>
    <lineage>
        <taxon>Bacteria</taxon>
        <taxon>Bacillati</taxon>
        <taxon>Actinomycetota</taxon>
        <taxon>Actinomycetes</taxon>
        <taxon>Kitasatosporales</taxon>
        <taxon>Streptomycetaceae</taxon>
        <taxon>Streptomyces</taxon>
    </lineage>
</organism>
<gene>
    <name evidence="3" type="ORF">SGFS_061460</name>
</gene>
<evidence type="ECO:0000313" key="3">
    <source>
        <dbReference type="EMBL" id="BBC34852.1"/>
    </source>
</evidence>
<evidence type="ECO:0000256" key="1">
    <source>
        <dbReference type="SAM" id="MobiDB-lite"/>
    </source>
</evidence>
<dbReference type="Proteomes" id="UP001321542">
    <property type="component" value="Chromosome"/>
</dbReference>
<feature type="region of interest" description="Disordered" evidence="1">
    <location>
        <begin position="1"/>
        <end position="21"/>
    </location>
</feature>
<keyword evidence="2" id="KW-0812">Transmembrane</keyword>
<evidence type="ECO:0000256" key="2">
    <source>
        <dbReference type="SAM" id="Phobius"/>
    </source>
</evidence>
<keyword evidence="2" id="KW-1133">Transmembrane helix</keyword>
<name>A0ABM8HLM0_9ACTN</name>
<feature type="transmembrane region" description="Helical" evidence="2">
    <location>
        <begin position="87"/>
        <end position="107"/>
    </location>
</feature>
<sequence length="109" mass="10643">MTTESSTPSAPNGSTASATSAMSTVSTTSAASMDSPASLYGPVSVGFGVLALVTSLFAGVLAILFGVLAVTFAALGLGRRLNRGKCAIGLVTGAIGALYPLFAIVALST</sequence>
<keyword evidence="2" id="KW-0472">Membrane</keyword>
<protein>
    <recommendedName>
        <fullName evidence="5">DUF4190 domain-containing protein</fullName>
    </recommendedName>
</protein>
<dbReference type="RefSeq" id="WP_286254908.1">
    <property type="nucleotide sequence ID" value="NZ_AP018448.1"/>
</dbReference>
<feature type="compositionally biased region" description="Polar residues" evidence="1">
    <location>
        <begin position="1"/>
        <end position="13"/>
    </location>
</feature>
<evidence type="ECO:0008006" key="5">
    <source>
        <dbReference type="Google" id="ProtNLM"/>
    </source>
</evidence>